<proteinExistence type="predicted"/>
<reference evidence="2 3" key="1">
    <citation type="journal article" date="2019" name="Int. J. Syst. Evol. Microbiol.">
        <title>The Global Catalogue of Microorganisms (GCM) 10K type strain sequencing project: providing services to taxonomists for standard genome sequencing and annotation.</title>
        <authorList>
            <consortium name="The Broad Institute Genomics Platform"/>
            <consortium name="The Broad Institute Genome Sequencing Center for Infectious Disease"/>
            <person name="Wu L."/>
            <person name="Ma J."/>
        </authorList>
    </citation>
    <scope>NUCLEOTIDE SEQUENCE [LARGE SCALE GENOMIC DNA]</scope>
    <source>
        <strain evidence="2 3">CGMCC 1.12543</strain>
    </source>
</reference>
<dbReference type="Proteomes" id="UP001596099">
    <property type="component" value="Unassembled WGS sequence"/>
</dbReference>
<keyword evidence="1" id="KW-1133">Transmembrane helix</keyword>
<dbReference type="EMBL" id="JBHSQH010000001">
    <property type="protein sequence ID" value="MFC5972722.1"/>
    <property type="molecule type" value="Genomic_DNA"/>
</dbReference>
<organism evidence="2 3">
    <name type="scientific">Halomarina salina</name>
    <dbReference type="NCBI Taxonomy" id="1872699"/>
    <lineage>
        <taxon>Archaea</taxon>
        <taxon>Methanobacteriati</taxon>
        <taxon>Methanobacteriota</taxon>
        <taxon>Stenosarchaea group</taxon>
        <taxon>Halobacteria</taxon>
        <taxon>Halobacteriales</taxon>
        <taxon>Natronomonadaceae</taxon>
        <taxon>Halomarina</taxon>
    </lineage>
</organism>
<keyword evidence="1" id="KW-0472">Membrane</keyword>
<accession>A0ABD5RQN1</accession>
<dbReference type="AlphaFoldDB" id="A0ABD5RQN1"/>
<feature type="transmembrane region" description="Helical" evidence="1">
    <location>
        <begin position="21"/>
        <end position="41"/>
    </location>
</feature>
<dbReference type="RefSeq" id="WP_247416452.1">
    <property type="nucleotide sequence ID" value="NZ_JALLGW010000001.1"/>
</dbReference>
<comment type="caution">
    <text evidence="2">The sequence shown here is derived from an EMBL/GenBank/DDBJ whole genome shotgun (WGS) entry which is preliminary data.</text>
</comment>
<evidence type="ECO:0000313" key="3">
    <source>
        <dbReference type="Proteomes" id="UP001596099"/>
    </source>
</evidence>
<gene>
    <name evidence="2" type="ORF">ACFPYI_15400</name>
</gene>
<name>A0ABD5RQN1_9EURY</name>
<keyword evidence="1" id="KW-0812">Transmembrane</keyword>
<keyword evidence="3" id="KW-1185">Reference proteome</keyword>
<evidence type="ECO:0000313" key="2">
    <source>
        <dbReference type="EMBL" id="MFC5972722.1"/>
    </source>
</evidence>
<evidence type="ECO:0000256" key="1">
    <source>
        <dbReference type="SAM" id="Phobius"/>
    </source>
</evidence>
<sequence>MSTVGRKIREYDRSLSERQKVRGGALLIVVGALLVALLAFVPLVTPLQVLIGLMSVALMVVGTLSLGTSGIGGRAV</sequence>
<protein>
    <recommendedName>
        <fullName evidence="4">Major facilitator superfamily (MFS) profile domain-containing protein</fullName>
    </recommendedName>
</protein>
<evidence type="ECO:0008006" key="4">
    <source>
        <dbReference type="Google" id="ProtNLM"/>
    </source>
</evidence>
<feature type="transmembrane region" description="Helical" evidence="1">
    <location>
        <begin position="47"/>
        <end position="67"/>
    </location>
</feature>